<keyword evidence="14" id="KW-1185">Reference proteome</keyword>
<dbReference type="Gramene" id="FCD_00000606-RA">
    <property type="protein sequence ID" value="FCD_00000606-RA:cds"/>
    <property type="gene ID" value="FCD_00000606"/>
</dbReference>
<dbReference type="InterPro" id="IPR053793">
    <property type="entry name" value="PB1-like"/>
</dbReference>
<evidence type="ECO:0000256" key="8">
    <source>
        <dbReference type="ARBA" id="ARBA00023294"/>
    </source>
</evidence>
<evidence type="ECO:0000256" key="7">
    <source>
        <dbReference type="ARBA" id="ARBA00023242"/>
    </source>
</evidence>
<comment type="similarity">
    <text evidence="2 10">Belongs to the Aux/IAA family.</text>
</comment>
<dbReference type="PANTHER" id="PTHR31734">
    <property type="entry name" value="AUXIN-RESPONSIVE PROTEIN IAA17"/>
    <property type="match status" value="1"/>
</dbReference>
<name>A0AA88D8X2_FICCA</name>
<dbReference type="FunFam" id="3.10.20.90:FF:000078">
    <property type="entry name" value="Auxin-responsive protein"/>
    <property type="match status" value="1"/>
</dbReference>
<feature type="compositionally biased region" description="Basic and acidic residues" evidence="11">
    <location>
        <begin position="1"/>
        <end position="18"/>
    </location>
</feature>
<evidence type="ECO:0000256" key="4">
    <source>
        <dbReference type="ARBA" id="ARBA00022491"/>
    </source>
</evidence>
<dbReference type="GO" id="GO:0005634">
    <property type="term" value="C:nucleus"/>
    <property type="evidence" value="ECO:0007669"/>
    <property type="project" value="UniProtKB-SubCell"/>
</dbReference>
<evidence type="ECO:0000256" key="2">
    <source>
        <dbReference type="ARBA" id="ARBA00006728"/>
    </source>
</evidence>
<reference evidence="13" key="1">
    <citation type="submission" date="2023-07" db="EMBL/GenBank/DDBJ databases">
        <title>draft genome sequence of fig (Ficus carica).</title>
        <authorList>
            <person name="Takahashi T."/>
            <person name="Nishimura K."/>
        </authorList>
    </citation>
    <scope>NUCLEOTIDE SEQUENCE</scope>
</reference>
<evidence type="ECO:0000313" key="14">
    <source>
        <dbReference type="Proteomes" id="UP001187192"/>
    </source>
</evidence>
<dbReference type="Gene3D" id="3.10.20.90">
    <property type="entry name" value="Phosphatidylinositol 3-kinase Catalytic Subunit, Chain A, domain 1"/>
    <property type="match status" value="1"/>
</dbReference>
<feature type="domain" description="PB1" evidence="12">
    <location>
        <begin position="97"/>
        <end position="184"/>
    </location>
</feature>
<dbReference type="GO" id="GO:0006355">
    <property type="term" value="P:regulation of DNA-templated transcription"/>
    <property type="evidence" value="ECO:0007669"/>
    <property type="project" value="InterPro"/>
</dbReference>
<dbReference type="PANTHER" id="PTHR31734:SF262">
    <property type="entry name" value="AUXIN-RESPONSIVE PROTEIN IAA3"/>
    <property type="match status" value="1"/>
</dbReference>
<sequence>MEMIRTAKFEDADHEDHLNLSLGLPGSEAREKQPPRINKRALPEDADQDSRSSSKCGRSDGGNGKTQVVGWPPIRSYRKNNTQTVKKTPESEVAAANNYVKVSVDGAPYLRKIDLRVYKSYPELLKALENMFQLTIGNYSEKEGYNGSEYAPTYEDKDGDWMLAGDVPWEMFVCSCKRLRIMKGSEARGLGCA</sequence>
<organism evidence="13 14">
    <name type="scientific">Ficus carica</name>
    <name type="common">Common fig</name>
    <dbReference type="NCBI Taxonomy" id="3494"/>
    <lineage>
        <taxon>Eukaryota</taxon>
        <taxon>Viridiplantae</taxon>
        <taxon>Streptophyta</taxon>
        <taxon>Embryophyta</taxon>
        <taxon>Tracheophyta</taxon>
        <taxon>Spermatophyta</taxon>
        <taxon>Magnoliopsida</taxon>
        <taxon>eudicotyledons</taxon>
        <taxon>Gunneridae</taxon>
        <taxon>Pentapetalae</taxon>
        <taxon>rosids</taxon>
        <taxon>fabids</taxon>
        <taxon>Rosales</taxon>
        <taxon>Moraceae</taxon>
        <taxon>Ficeae</taxon>
        <taxon>Ficus</taxon>
    </lineage>
</organism>
<dbReference type="AlphaFoldDB" id="A0AA88D8X2"/>
<dbReference type="Pfam" id="PF02309">
    <property type="entry name" value="AUX_IAA"/>
    <property type="match status" value="1"/>
</dbReference>
<comment type="subunit">
    <text evidence="3 10">Homodimers and heterodimers.</text>
</comment>
<gene>
    <name evidence="13" type="ORF">TIFTF001_018078</name>
</gene>
<proteinExistence type="inferred from homology"/>
<evidence type="ECO:0000256" key="6">
    <source>
        <dbReference type="ARBA" id="ARBA00023163"/>
    </source>
</evidence>
<keyword evidence="7 10" id="KW-0539">Nucleus</keyword>
<comment type="caution">
    <text evidence="13">The sequence shown here is derived from an EMBL/GenBank/DDBJ whole genome shotgun (WGS) entry which is preliminary data.</text>
</comment>
<keyword evidence="6 10" id="KW-0804">Transcription</keyword>
<evidence type="ECO:0000256" key="1">
    <source>
        <dbReference type="ARBA" id="ARBA00004123"/>
    </source>
</evidence>
<comment type="function">
    <text evidence="9">Aux/IAA proteins are short-lived transcriptional factors that function as repressors of early auxin response genes at low auxin concentrations. Repression is thought to result from the interaction with auxin response factors (ARFs), proteins that bind to the auxin-responsive promoter element (AuxRE). Formation of heterodimers with ARF proteins may alter their ability to modulate early auxin response genes expression.</text>
</comment>
<evidence type="ECO:0000259" key="12">
    <source>
        <dbReference type="PROSITE" id="PS51745"/>
    </source>
</evidence>
<evidence type="ECO:0000256" key="5">
    <source>
        <dbReference type="ARBA" id="ARBA00023015"/>
    </source>
</evidence>
<evidence type="ECO:0000256" key="11">
    <source>
        <dbReference type="SAM" id="MobiDB-lite"/>
    </source>
</evidence>
<dbReference type="InterPro" id="IPR003311">
    <property type="entry name" value="AUX_IAA"/>
</dbReference>
<feature type="region of interest" description="Disordered" evidence="11">
    <location>
        <begin position="1"/>
        <end position="72"/>
    </location>
</feature>
<dbReference type="GO" id="GO:0009734">
    <property type="term" value="P:auxin-activated signaling pathway"/>
    <property type="evidence" value="ECO:0007669"/>
    <property type="project" value="UniProtKB-UniRule"/>
</dbReference>
<dbReference type="Proteomes" id="UP001187192">
    <property type="component" value="Unassembled WGS sequence"/>
</dbReference>
<evidence type="ECO:0000313" key="13">
    <source>
        <dbReference type="EMBL" id="GMN48895.1"/>
    </source>
</evidence>
<accession>A0AA88D8X2</accession>
<dbReference type="PROSITE" id="PS51745">
    <property type="entry name" value="PB1"/>
    <property type="match status" value="1"/>
</dbReference>
<dbReference type="InterPro" id="IPR033389">
    <property type="entry name" value="AUX/IAA_dom"/>
</dbReference>
<keyword evidence="8 10" id="KW-0927">Auxin signaling pathway</keyword>
<evidence type="ECO:0000256" key="9">
    <source>
        <dbReference type="ARBA" id="ARBA00025283"/>
    </source>
</evidence>
<dbReference type="EMBL" id="BTGU01000029">
    <property type="protein sequence ID" value="GMN48895.1"/>
    <property type="molecule type" value="Genomic_DNA"/>
</dbReference>
<comment type="subcellular location">
    <subcellularLocation>
        <location evidence="1 10">Nucleus</location>
    </subcellularLocation>
</comment>
<keyword evidence="4 10" id="KW-0678">Repressor</keyword>
<evidence type="ECO:0000256" key="3">
    <source>
        <dbReference type="ARBA" id="ARBA00011726"/>
    </source>
</evidence>
<keyword evidence="5 10" id="KW-0805">Transcription regulation</keyword>
<protein>
    <recommendedName>
        <fullName evidence="10">Auxin-responsive protein</fullName>
    </recommendedName>
</protein>
<dbReference type="SUPFAM" id="SSF54277">
    <property type="entry name" value="CAD &amp; PB1 domains"/>
    <property type="match status" value="1"/>
</dbReference>
<evidence type="ECO:0000256" key="10">
    <source>
        <dbReference type="RuleBase" id="RU004549"/>
    </source>
</evidence>